<evidence type="ECO:0000256" key="8">
    <source>
        <dbReference type="ARBA" id="ARBA00023273"/>
    </source>
</evidence>
<name>A0A2G8L2B0_STIJA</name>
<keyword evidence="3" id="KW-0853">WD repeat</keyword>
<dbReference type="PANTHER" id="PTHR14920">
    <property type="entry name" value="OSMOTIC AVOIDANCE ABNORMAL PROTEIN 1/WD REPEAT MEMBRANE PROTEIN"/>
    <property type="match status" value="1"/>
</dbReference>
<evidence type="ECO:0000313" key="11">
    <source>
        <dbReference type="EMBL" id="PIK54394.1"/>
    </source>
</evidence>
<dbReference type="Pfam" id="PF23145">
    <property type="entry name" value="Zf_2nd_IFT121"/>
    <property type="match status" value="1"/>
</dbReference>
<evidence type="ECO:0000256" key="7">
    <source>
        <dbReference type="ARBA" id="ARBA00023212"/>
    </source>
</evidence>
<evidence type="ECO:0000256" key="3">
    <source>
        <dbReference type="ARBA" id="ARBA00022574"/>
    </source>
</evidence>
<evidence type="ECO:0000313" key="12">
    <source>
        <dbReference type="Proteomes" id="UP000230750"/>
    </source>
</evidence>
<feature type="domain" description="IFT121-like TPR repeats" evidence="10">
    <location>
        <begin position="27"/>
        <end position="126"/>
    </location>
</feature>
<evidence type="ECO:0000256" key="5">
    <source>
        <dbReference type="ARBA" id="ARBA00022794"/>
    </source>
</evidence>
<keyword evidence="4" id="KW-0677">Repeat</keyword>
<dbReference type="Proteomes" id="UP000230750">
    <property type="component" value="Unassembled WGS sequence"/>
</dbReference>
<dbReference type="STRING" id="307972.A0A2G8L2B0"/>
<sequence>MIIKASSALAGLLEEEALASSDTRMIDNCWRGAEAYHFFLLAQRQLYQGYVDASMKTALQLMDYEDILDPLDIYSLLGLGACANRSFGVCSKAMSKLESSSSVPDDQRDHYESLAMQIFTKHSPKDARNSKAECPNCETNIFDWTTVCPSCETKFPVCIVTGRPLLEYRFWMCSTCKHRAHENEIRKFSSCPLCHTPV</sequence>
<accession>A0A2G8L2B0</accession>
<dbReference type="InterPro" id="IPR056170">
    <property type="entry name" value="Znf_IFT121-like"/>
</dbReference>
<keyword evidence="2" id="KW-0963">Cytoplasm</keyword>
<protein>
    <submittedName>
        <fullName evidence="11">Putative WD repeat-containing protein 35-like isoform X2</fullName>
    </submittedName>
</protein>
<evidence type="ECO:0000259" key="9">
    <source>
        <dbReference type="Pfam" id="PF23145"/>
    </source>
</evidence>
<comment type="caution">
    <text evidence="11">The sequence shown here is derived from an EMBL/GenBank/DDBJ whole genome shotgun (WGS) entry which is preliminary data.</text>
</comment>
<dbReference type="PANTHER" id="PTHR14920:SF3">
    <property type="entry name" value="WD REPEAT-CONTAINING PROTEIN 35-LIKE PROTEIN"/>
    <property type="match status" value="1"/>
</dbReference>
<comment type="subcellular location">
    <subcellularLocation>
        <location evidence="1">Cytoplasm</location>
        <location evidence="1">Cytoskeleton</location>
        <location evidence="1">Cilium basal body</location>
    </subcellularLocation>
</comment>
<dbReference type="GO" id="GO:0030991">
    <property type="term" value="C:intraciliary transport particle A"/>
    <property type="evidence" value="ECO:0007669"/>
    <property type="project" value="TreeGrafter"/>
</dbReference>
<proteinExistence type="predicted"/>
<evidence type="ECO:0000256" key="2">
    <source>
        <dbReference type="ARBA" id="ARBA00022490"/>
    </source>
</evidence>
<evidence type="ECO:0000256" key="6">
    <source>
        <dbReference type="ARBA" id="ARBA00023069"/>
    </source>
</evidence>
<keyword evidence="6" id="KW-0969">Cilium</keyword>
<dbReference type="GO" id="GO:0005929">
    <property type="term" value="C:cilium"/>
    <property type="evidence" value="ECO:0007669"/>
    <property type="project" value="TreeGrafter"/>
</dbReference>
<keyword evidence="12" id="KW-1185">Reference proteome</keyword>
<dbReference type="InterPro" id="IPR040379">
    <property type="entry name" value="WDR19/dyf-2"/>
</dbReference>
<keyword evidence="7" id="KW-0206">Cytoskeleton</keyword>
<keyword evidence="8" id="KW-0966">Cell projection</keyword>
<feature type="domain" description="IFT121-like zinc finger" evidence="9">
    <location>
        <begin position="156"/>
        <end position="198"/>
    </location>
</feature>
<dbReference type="GO" id="GO:0060271">
    <property type="term" value="P:cilium assembly"/>
    <property type="evidence" value="ECO:0007669"/>
    <property type="project" value="TreeGrafter"/>
</dbReference>
<reference evidence="11 12" key="1">
    <citation type="journal article" date="2017" name="PLoS Biol.">
        <title>The sea cucumber genome provides insights into morphological evolution and visceral regeneration.</title>
        <authorList>
            <person name="Zhang X."/>
            <person name="Sun L."/>
            <person name="Yuan J."/>
            <person name="Sun Y."/>
            <person name="Gao Y."/>
            <person name="Zhang L."/>
            <person name="Li S."/>
            <person name="Dai H."/>
            <person name="Hamel J.F."/>
            <person name="Liu C."/>
            <person name="Yu Y."/>
            <person name="Liu S."/>
            <person name="Lin W."/>
            <person name="Guo K."/>
            <person name="Jin S."/>
            <person name="Xu P."/>
            <person name="Storey K.B."/>
            <person name="Huan P."/>
            <person name="Zhang T."/>
            <person name="Zhou Y."/>
            <person name="Zhang J."/>
            <person name="Lin C."/>
            <person name="Li X."/>
            <person name="Xing L."/>
            <person name="Huo D."/>
            <person name="Sun M."/>
            <person name="Wang L."/>
            <person name="Mercier A."/>
            <person name="Li F."/>
            <person name="Yang H."/>
            <person name="Xiang J."/>
        </authorList>
    </citation>
    <scope>NUCLEOTIDE SEQUENCE [LARGE SCALE GENOMIC DNA]</scope>
    <source>
        <strain evidence="11">Shaxun</strain>
        <tissue evidence="11">Muscle</tissue>
    </source>
</reference>
<gene>
    <name evidence="11" type="ORF">BSL78_08712</name>
</gene>
<dbReference type="GO" id="GO:0035721">
    <property type="term" value="P:intraciliary retrograde transport"/>
    <property type="evidence" value="ECO:0007669"/>
    <property type="project" value="InterPro"/>
</dbReference>
<dbReference type="AlphaFoldDB" id="A0A2G8L2B0"/>
<dbReference type="OrthoDB" id="10260567at2759"/>
<keyword evidence="5" id="KW-0970">Cilium biogenesis/degradation</keyword>
<dbReference type="EMBL" id="MRZV01000250">
    <property type="protein sequence ID" value="PIK54394.1"/>
    <property type="molecule type" value="Genomic_DNA"/>
</dbReference>
<dbReference type="Pfam" id="PF25768">
    <property type="entry name" value="TPR_IFT121"/>
    <property type="match status" value="1"/>
</dbReference>
<dbReference type="InterPro" id="IPR057979">
    <property type="entry name" value="TPR_IFT121"/>
</dbReference>
<evidence type="ECO:0000256" key="1">
    <source>
        <dbReference type="ARBA" id="ARBA00004120"/>
    </source>
</evidence>
<evidence type="ECO:0000259" key="10">
    <source>
        <dbReference type="Pfam" id="PF25768"/>
    </source>
</evidence>
<evidence type="ECO:0000256" key="4">
    <source>
        <dbReference type="ARBA" id="ARBA00022737"/>
    </source>
</evidence>
<organism evidence="11 12">
    <name type="scientific">Stichopus japonicus</name>
    <name type="common">Sea cucumber</name>
    <dbReference type="NCBI Taxonomy" id="307972"/>
    <lineage>
        <taxon>Eukaryota</taxon>
        <taxon>Metazoa</taxon>
        <taxon>Echinodermata</taxon>
        <taxon>Eleutherozoa</taxon>
        <taxon>Echinozoa</taxon>
        <taxon>Holothuroidea</taxon>
        <taxon>Aspidochirotacea</taxon>
        <taxon>Aspidochirotida</taxon>
        <taxon>Stichopodidae</taxon>
        <taxon>Apostichopus</taxon>
    </lineage>
</organism>